<name>A0A0E4GB62_9FIRM</name>
<protein>
    <recommendedName>
        <fullName evidence="2">Lipid II isoglutaminyl synthase (glutamine-hydrolyzing) subunit MurT</fullName>
        <ecNumber evidence="2">6.3.5.13</ecNumber>
    </recommendedName>
</protein>
<organism evidence="6 7">
    <name type="scientific">Syntrophomonas zehnderi OL-4</name>
    <dbReference type="NCBI Taxonomy" id="690567"/>
    <lineage>
        <taxon>Bacteria</taxon>
        <taxon>Bacillati</taxon>
        <taxon>Bacillota</taxon>
        <taxon>Clostridia</taxon>
        <taxon>Eubacteriales</taxon>
        <taxon>Syntrophomonadaceae</taxon>
        <taxon>Syntrophomonas</taxon>
    </lineage>
</organism>
<keyword evidence="2" id="KW-0479">Metal-binding</keyword>
<keyword evidence="2" id="KW-0573">Peptidoglycan synthesis</keyword>
<reference evidence="6 7" key="1">
    <citation type="submission" date="2015-03" db="EMBL/GenBank/DDBJ databases">
        <authorList>
            <person name="Murphy D."/>
        </authorList>
    </citation>
    <scope>NUCLEOTIDE SEQUENCE [LARGE SCALE GENOMIC DNA]</scope>
    <source>
        <strain evidence="6 7">OL-4</strain>
    </source>
</reference>
<keyword evidence="3" id="KW-0732">Signal</keyword>
<dbReference type="OrthoDB" id="9803907at2"/>
<dbReference type="GO" id="GO:0140282">
    <property type="term" value="F:carbon-nitrogen ligase activity on lipid II"/>
    <property type="evidence" value="ECO:0007669"/>
    <property type="project" value="UniProtKB-UniRule"/>
</dbReference>
<dbReference type="GO" id="GO:0009252">
    <property type="term" value="P:peptidoglycan biosynthetic process"/>
    <property type="evidence" value="ECO:0007669"/>
    <property type="project" value="UniProtKB-UniRule"/>
</dbReference>
<dbReference type="InterPro" id="IPR013221">
    <property type="entry name" value="Mur_ligase_cen"/>
</dbReference>
<dbReference type="GO" id="GO:0071555">
    <property type="term" value="P:cell wall organization"/>
    <property type="evidence" value="ECO:0007669"/>
    <property type="project" value="UniProtKB-KW"/>
</dbReference>
<evidence type="ECO:0000313" key="7">
    <source>
        <dbReference type="Proteomes" id="UP000045545"/>
    </source>
</evidence>
<dbReference type="PANTHER" id="PTHR23135:SF7">
    <property type="entry name" value="LIPID II ISOGLUTAMINYL SYNTHASE (GLUTAMINE-HYDROLYZING) SUBUNIT MURT"/>
    <property type="match status" value="1"/>
</dbReference>
<feature type="domain" description="Lipid II isoglutaminyl synthase (glutamine-hydrolyzing) subunit MurT C-terminal" evidence="5">
    <location>
        <begin position="323"/>
        <end position="435"/>
    </location>
</feature>
<comment type="catalytic activity">
    <reaction evidence="2">
        <text>beta-D-GlcNAc-(1-&gt;4)-Mur2Ac(oyl-L-Ala-gamma-D-O-P-Glu-L-Lys-D-Ala-D-Ala)-di-trans,octa-cis-undecaprenyl diphosphate + NH4(+) = beta-D-GlcNAc-(1-&gt;4)-Mur2Ac(oyl-L-Ala-D-isoglutaminyl-L-Lys-D-Ala-D-Ala)-di-trans,octa-cis-undecaprenyl diphosphate + phosphate + H(+)</text>
        <dbReference type="Rhea" id="RHEA:57932"/>
        <dbReference type="ChEBI" id="CHEBI:15378"/>
        <dbReference type="ChEBI" id="CHEBI:28938"/>
        <dbReference type="ChEBI" id="CHEBI:43474"/>
        <dbReference type="ChEBI" id="CHEBI:62233"/>
        <dbReference type="ChEBI" id="CHEBI:143132"/>
    </reaction>
</comment>
<feature type="domain" description="Mur ligase central" evidence="4">
    <location>
        <begin position="56"/>
        <end position="284"/>
    </location>
</feature>
<dbReference type="UniPathway" id="UPA00219"/>
<dbReference type="Pfam" id="PF08353">
    <property type="entry name" value="MurT_C"/>
    <property type="match status" value="1"/>
</dbReference>
<dbReference type="Pfam" id="PF08245">
    <property type="entry name" value="Mur_ligase_M"/>
    <property type="match status" value="1"/>
</dbReference>
<dbReference type="InterPro" id="IPR036565">
    <property type="entry name" value="Mur-like_cat_sf"/>
</dbReference>
<dbReference type="GO" id="GO:0005524">
    <property type="term" value="F:ATP binding"/>
    <property type="evidence" value="ECO:0007669"/>
    <property type="project" value="UniProtKB-UniRule"/>
</dbReference>
<feature type="binding site" evidence="2">
    <location>
        <position position="211"/>
    </location>
    <ligand>
        <name>Zn(2+)</name>
        <dbReference type="ChEBI" id="CHEBI:29105"/>
    </ligand>
</feature>
<proteinExistence type="inferred from homology"/>
<keyword evidence="2" id="KW-0133">Cell shape</keyword>
<dbReference type="HAMAP" id="MF_02214">
    <property type="entry name" value="Lipid_II_synth_MurT"/>
    <property type="match status" value="1"/>
</dbReference>
<evidence type="ECO:0000259" key="4">
    <source>
        <dbReference type="Pfam" id="PF08245"/>
    </source>
</evidence>
<dbReference type="PANTHER" id="PTHR23135">
    <property type="entry name" value="MUR LIGASE FAMILY MEMBER"/>
    <property type="match status" value="1"/>
</dbReference>
<dbReference type="Proteomes" id="UP000045545">
    <property type="component" value="Unassembled WGS sequence"/>
</dbReference>
<dbReference type="AlphaFoldDB" id="A0A0E4GB62"/>
<keyword evidence="7" id="KW-1185">Reference proteome</keyword>
<comment type="function">
    <text evidence="2">The lipid II isoglutaminyl synthase complex catalyzes the formation of alpha-D-isoglutamine in the cell wall lipid II stem peptide. The MurT subunit catalyzes the ATP-dependent amidation of D-glutamate residue of lipid II, converting it to an isoglutamine residue.</text>
</comment>
<comment type="similarity">
    <text evidence="2">Belongs to the MurCDEF family. MurT subfamily.</text>
</comment>
<evidence type="ECO:0000313" key="6">
    <source>
        <dbReference type="EMBL" id="CFX58496.1"/>
    </source>
</evidence>
<comment type="catalytic activity">
    <reaction evidence="2">
        <text>beta-D-GlcNAc-(1-&gt;4)-Mur2Ac(oyl-L-Ala-gamma-D-Glu-L-Lys-D-Ala-D-Ala)-di-trans,octa-cis-undecaprenyl diphosphate + L-glutamine + ATP + H2O = beta-D-GlcNAc-(1-&gt;4)-Mur2Ac(oyl-L-Ala-D-isoglutaminyl-L-Lys-D-Ala-D-Ala)-di-trans,octa-cis-undecaprenyl diphosphate + L-glutamate + ADP + phosphate + H(+)</text>
        <dbReference type="Rhea" id="RHEA:57928"/>
        <dbReference type="ChEBI" id="CHEBI:15377"/>
        <dbReference type="ChEBI" id="CHEBI:15378"/>
        <dbReference type="ChEBI" id="CHEBI:29985"/>
        <dbReference type="ChEBI" id="CHEBI:30616"/>
        <dbReference type="ChEBI" id="CHEBI:43474"/>
        <dbReference type="ChEBI" id="CHEBI:58359"/>
        <dbReference type="ChEBI" id="CHEBI:60033"/>
        <dbReference type="ChEBI" id="CHEBI:62233"/>
        <dbReference type="ChEBI" id="CHEBI:456216"/>
        <dbReference type="EC" id="6.3.5.13"/>
    </reaction>
</comment>
<dbReference type="EC" id="6.3.5.13" evidence="2"/>
<comment type="subunit">
    <text evidence="2">Forms a heterodimer with GatD.</text>
</comment>
<dbReference type="STRING" id="690567.1490"/>
<feature type="signal peptide" evidence="3">
    <location>
        <begin position="1"/>
        <end position="22"/>
    </location>
</feature>
<dbReference type="GO" id="GO:0016881">
    <property type="term" value="F:acid-amino acid ligase activity"/>
    <property type="evidence" value="ECO:0007669"/>
    <property type="project" value="InterPro"/>
</dbReference>
<evidence type="ECO:0000256" key="1">
    <source>
        <dbReference type="ARBA" id="ARBA00004752"/>
    </source>
</evidence>
<keyword evidence="2" id="KW-0961">Cell wall biogenesis/degradation</keyword>
<dbReference type="GO" id="GO:0008270">
    <property type="term" value="F:zinc ion binding"/>
    <property type="evidence" value="ECO:0007669"/>
    <property type="project" value="UniProtKB-UniRule"/>
</dbReference>
<keyword evidence="2" id="KW-0862">Zinc</keyword>
<gene>
    <name evidence="2" type="primary">murT</name>
    <name evidence="6" type="ORF">1490</name>
</gene>
<accession>A0A0E4GB62</accession>
<dbReference type="InterPro" id="IPR043703">
    <property type="entry name" value="Lipid_II_synth_MurT"/>
</dbReference>
<dbReference type="RefSeq" id="WP_046497153.1">
    <property type="nucleotide sequence ID" value="NZ_CGIH01000026.1"/>
</dbReference>
<keyword evidence="2" id="KW-0547">Nucleotide-binding</keyword>
<feature type="binding site" evidence="2">
    <location>
        <position position="236"/>
    </location>
    <ligand>
        <name>Zn(2+)</name>
        <dbReference type="ChEBI" id="CHEBI:29105"/>
    </ligand>
</feature>
<feature type="active site" evidence="2">
    <location>
        <position position="359"/>
    </location>
</feature>
<dbReference type="InterPro" id="IPR013564">
    <property type="entry name" value="MurT_C"/>
</dbReference>
<dbReference type="EMBL" id="CGIH01000026">
    <property type="protein sequence ID" value="CFX58496.1"/>
    <property type="molecule type" value="Genomic_DNA"/>
</dbReference>
<dbReference type="GO" id="GO:0008360">
    <property type="term" value="P:regulation of cell shape"/>
    <property type="evidence" value="ECO:0007669"/>
    <property type="project" value="UniProtKB-KW"/>
</dbReference>
<feature type="binding site" evidence="2">
    <location>
        <position position="214"/>
    </location>
    <ligand>
        <name>Zn(2+)</name>
        <dbReference type="ChEBI" id="CHEBI:29105"/>
    </ligand>
</feature>
<evidence type="ECO:0000256" key="3">
    <source>
        <dbReference type="SAM" id="SignalP"/>
    </source>
</evidence>
<sequence length="463" mass="51787">MKIRLYLAILAGKMAIFFSRLAGNQGTNFPGRLARRIYPPILTELAGNILRETVIITGTNGKTTTSNMMAEIIKENNFSYVHNRAGANMITGITTAFIQATNLSGKREFDYGLLEVDEANVPLLLQEIPVKALLITNFFRDQLDRFGELDNTINIIKEAVQDTDIELILNADDPLVSHFQNQTGLNCWYFGFDDTVYDDIASAESREGRHCVFCGHELVYERFHYAQLGKYSCPQCQNQNPARDFSAHGLNLSPAISFQVNNLPIQSPYQGFYNAYNILAAVSLAKRMGFPDETIQTAISSYHPQAGRMEKFIINGKTVLLILVKNPTGLNQSLVALTQETANKNVFMALNDNAADGRDISWIWDADLEILANRQEDINYLICSGLRSGDIAVRAKYAGFDPARIVIKTRLQEGIARAVEGSNDTAYILSTYTALFTCRQILLKMQTKAKRQSNQSQYQRQSG</sequence>
<dbReference type="SUPFAM" id="SSF53623">
    <property type="entry name" value="MurD-like peptide ligases, catalytic domain"/>
    <property type="match status" value="1"/>
</dbReference>
<comment type="pathway">
    <text evidence="1 2">Cell wall biogenesis; peptidoglycan biosynthesis.</text>
</comment>
<evidence type="ECO:0000256" key="2">
    <source>
        <dbReference type="HAMAP-Rule" id="MF_02214"/>
    </source>
</evidence>
<keyword evidence="2" id="KW-0067">ATP-binding</keyword>
<feature type="chain" id="PRO_5039550992" description="Lipid II isoglutaminyl synthase (glutamine-hydrolyzing) subunit MurT" evidence="3">
    <location>
        <begin position="23"/>
        <end position="463"/>
    </location>
</feature>
<evidence type="ECO:0000259" key="5">
    <source>
        <dbReference type="Pfam" id="PF08353"/>
    </source>
</evidence>
<dbReference type="Gene3D" id="3.40.1190.10">
    <property type="entry name" value="Mur-like, catalytic domain"/>
    <property type="match status" value="1"/>
</dbReference>
<feature type="binding site" evidence="2">
    <location>
        <position position="233"/>
    </location>
    <ligand>
        <name>Zn(2+)</name>
        <dbReference type="ChEBI" id="CHEBI:29105"/>
    </ligand>
</feature>
<comment type="catalytic activity">
    <reaction evidence="2">
        <text>beta-D-GlcNAc-(1-&gt;4)-Mur2Ac(oyl-L-Ala-gamma-D-Glu-L-Lys-D-Ala-D-Ala)-di-trans,octa-cis-undecaprenyl diphosphate + ATP = beta-D-GlcNAc-(1-&gt;4)-Mur2Ac(oyl-L-Ala-gamma-D-O-P-Glu-L-Lys-D-Ala-D-Ala)-di-trans,octa-cis-undecaprenyl diphosphate + ADP</text>
        <dbReference type="Rhea" id="RHEA:59488"/>
        <dbReference type="ChEBI" id="CHEBI:30616"/>
        <dbReference type="ChEBI" id="CHEBI:60033"/>
        <dbReference type="ChEBI" id="CHEBI:143132"/>
        <dbReference type="ChEBI" id="CHEBI:456216"/>
    </reaction>
</comment>
<keyword evidence="2 6" id="KW-0436">Ligase</keyword>